<comment type="caution">
    <text evidence="2">The sequence shown here is derived from an EMBL/GenBank/DDBJ whole genome shotgun (WGS) entry which is preliminary data.</text>
</comment>
<dbReference type="InterPro" id="IPR045167">
    <property type="entry name" value="Hobbit"/>
</dbReference>
<dbReference type="PANTHER" id="PTHR15678">
    <property type="entry name" value="ANTIGEN MLAA-22-RELATED"/>
    <property type="match status" value="1"/>
</dbReference>
<accession>A0A9W8B0S6</accession>
<dbReference type="AlphaFoldDB" id="A0A9W8B0S6"/>
<feature type="region of interest" description="Disordered" evidence="1">
    <location>
        <begin position="83"/>
        <end position="119"/>
    </location>
</feature>
<keyword evidence="3" id="KW-1185">Reference proteome</keyword>
<dbReference type="OrthoDB" id="1562405at2759"/>
<name>A0A9W8B0S6_9FUNG</name>
<organism evidence="2 3">
    <name type="scientific">Dimargaris verticillata</name>
    <dbReference type="NCBI Taxonomy" id="2761393"/>
    <lineage>
        <taxon>Eukaryota</taxon>
        <taxon>Fungi</taxon>
        <taxon>Fungi incertae sedis</taxon>
        <taxon>Zoopagomycota</taxon>
        <taxon>Kickxellomycotina</taxon>
        <taxon>Dimargaritomycetes</taxon>
        <taxon>Dimargaritales</taxon>
        <taxon>Dimargaritaceae</taxon>
        <taxon>Dimargaris</taxon>
    </lineage>
</organism>
<proteinExistence type="predicted"/>
<evidence type="ECO:0000313" key="2">
    <source>
        <dbReference type="EMBL" id="KAJ1969802.1"/>
    </source>
</evidence>
<evidence type="ECO:0000256" key="1">
    <source>
        <dbReference type="SAM" id="MobiDB-lite"/>
    </source>
</evidence>
<sequence length="359" mass="40175">MAHTRSQSDYLLGYTDAGQNSPLLRFEKVLLHLRDGVDFTVGLGFGVNLDTLRHLDRYAQWLFSPTPWLSTQLRTQGGILLPDHVDEPSPPAGFDASARMSSSLGLPRPSTRTSRPRRTEPVKHYEIIMRTPQFARAPFGEGSYDSYYGFRSDHVHMSMGLRCSYQQEPPETQHTPRASPFNPNVATCAAIERPETLLINDVPQGGGNAQPLSPNNACPKNFIGLSTNTIHRVMRFTPLFAAKMLLPIRRGDLFPDVSRKDLKFGKQLKSVKCRLDVADLDLSYCQHHEQTDPDLAAFEAAIKNHAFKLDESLLVNGQAMEIKAKMRAMDLSLLAVQQSKKLTVDSVKGTIHHEDRART</sequence>
<reference evidence="2" key="1">
    <citation type="submission" date="2022-07" db="EMBL/GenBank/DDBJ databases">
        <title>Phylogenomic reconstructions and comparative analyses of Kickxellomycotina fungi.</title>
        <authorList>
            <person name="Reynolds N.K."/>
            <person name="Stajich J.E."/>
            <person name="Barry K."/>
            <person name="Grigoriev I.V."/>
            <person name="Crous P."/>
            <person name="Smith M.E."/>
        </authorList>
    </citation>
    <scope>NUCLEOTIDE SEQUENCE</scope>
    <source>
        <strain evidence="2">RSA 567</strain>
    </source>
</reference>
<feature type="non-terminal residue" evidence="2">
    <location>
        <position position="359"/>
    </location>
</feature>
<evidence type="ECO:0000313" key="3">
    <source>
        <dbReference type="Proteomes" id="UP001151582"/>
    </source>
</evidence>
<protein>
    <submittedName>
        <fullName evidence="2">Protein SABRE</fullName>
    </submittedName>
</protein>
<dbReference type="Proteomes" id="UP001151582">
    <property type="component" value="Unassembled WGS sequence"/>
</dbReference>
<dbReference type="EMBL" id="JANBQB010001882">
    <property type="protein sequence ID" value="KAJ1969802.1"/>
    <property type="molecule type" value="Genomic_DNA"/>
</dbReference>
<dbReference type="PANTHER" id="PTHR15678:SF6">
    <property type="entry name" value="BRIDGE-LIKE LIPID TRANSFER PROTEIN FAMILY MEMBER 2"/>
    <property type="match status" value="1"/>
</dbReference>
<dbReference type="Pfam" id="PF10344">
    <property type="entry name" value="Hobbit"/>
    <property type="match status" value="1"/>
</dbReference>
<gene>
    <name evidence="2" type="primary">FMP27_3</name>
    <name evidence="2" type="ORF">H4R34_006129</name>
</gene>